<dbReference type="GO" id="GO:0005658">
    <property type="term" value="C:alpha DNA polymerase:primase complex"/>
    <property type="evidence" value="ECO:0007669"/>
    <property type="project" value="TreeGrafter"/>
</dbReference>
<keyword evidence="7 10" id="KW-0408">Iron</keyword>
<dbReference type="Pfam" id="PF26466">
    <property type="entry name" value="DNA_primase_lrg_N"/>
    <property type="match status" value="1"/>
</dbReference>
<evidence type="ECO:0000256" key="5">
    <source>
        <dbReference type="ARBA" id="ARBA00022705"/>
    </source>
</evidence>
<dbReference type="InterPro" id="IPR058560">
    <property type="entry name" value="DNA_primase_C"/>
</dbReference>
<name>A0A397V9S8_9GLOM</name>
<feature type="binding site" evidence="11">
    <location>
        <position position="363"/>
    </location>
    <ligand>
        <name>[4Fe-4S] cluster</name>
        <dbReference type="ChEBI" id="CHEBI:49883"/>
    </ligand>
</feature>
<evidence type="ECO:0000256" key="1">
    <source>
        <dbReference type="ARBA" id="ARBA00010564"/>
    </source>
</evidence>
<evidence type="ECO:0000256" key="10">
    <source>
        <dbReference type="PIRNR" id="PIRNR009449"/>
    </source>
</evidence>
<evidence type="ECO:0000256" key="11">
    <source>
        <dbReference type="PIRSR" id="PIRSR009449-1"/>
    </source>
</evidence>
<dbReference type="GO" id="GO:0046872">
    <property type="term" value="F:metal ion binding"/>
    <property type="evidence" value="ECO:0007669"/>
    <property type="project" value="UniProtKB-UniRule"/>
</dbReference>
<evidence type="ECO:0000259" key="12">
    <source>
        <dbReference type="Pfam" id="PF04104"/>
    </source>
</evidence>
<accession>A0A397V9S8</accession>
<dbReference type="PANTHER" id="PTHR10537">
    <property type="entry name" value="DNA PRIMASE LARGE SUBUNIT"/>
    <property type="match status" value="1"/>
</dbReference>
<dbReference type="OrthoDB" id="421393at2759"/>
<comment type="function">
    <text evidence="10">DNA primase is the polymerase that synthesizes small RNA primers for the Okazaki fragments made during discontinuous DNA replication.</text>
</comment>
<feature type="binding site" evidence="11">
    <location>
        <position position="285"/>
    </location>
    <ligand>
        <name>[4Fe-4S] cluster</name>
        <dbReference type="ChEBI" id="CHEBI:49883"/>
    </ligand>
</feature>
<dbReference type="FunFam" id="1.20.930.80:FF:000001">
    <property type="entry name" value="DNA primase large subunit"/>
    <property type="match status" value="1"/>
</dbReference>
<proteinExistence type="inferred from homology"/>
<evidence type="ECO:0000256" key="4">
    <source>
        <dbReference type="ARBA" id="ARBA00022515"/>
    </source>
</evidence>
<organism evidence="13 14">
    <name type="scientific">Gigaspora rosea</name>
    <dbReference type="NCBI Taxonomy" id="44941"/>
    <lineage>
        <taxon>Eukaryota</taxon>
        <taxon>Fungi</taxon>
        <taxon>Fungi incertae sedis</taxon>
        <taxon>Mucoromycota</taxon>
        <taxon>Glomeromycotina</taxon>
        <taxon>Glomeromycetes</taxon>
        <taxon>Diversisporales</taxon>
        <taxon>Gigasporaceae</taxon>
        <taxon>Gigaspora</taxon>
    </lineage>
</organism>
<comment type="similarity">
    <text evidence="1 10">Belongs to the eukaryotic-type primase large subunit family.</text>
</comment>
<keyword evidence="5 10" id="KW-0235">DNA replication</keyword>
<dbReference type="InterPro" id="IPR007238">
    <property type="entry name" value="DNA_primase_lsu_euk/arc"/>
</dbReference>
<dbReference type="STRING" id="44941.A0A397V9S8"/>
<dbReference type="Pfam" id="PF04104">
    <property type="entry name" value="DNA_primase_lrg"/>
    <property type="match status" value="1"/>
</dbReference>
<dbReference type="GO" id="GO:0051539">
    <property type="term" value="F:4 iron, 4 sulfur cluster binding"/>
    <property type="evidence" value="ECO:0007669"/>
    <property type="project" value="UniProtKB-UniRule"/>
</dbReference>
<sequence>MISIRTIVSETGEVKNHNQKYPYRLNFYSIPPIEEITTEEFEVFALDRLQVLKAIESASLRSRTELQVADHIRDISNQYLPLHSTDGGKNYPLEQERRKDHISHFILRLAYCRTEELRKWFIKQECALFRIRFIEENKEERQAFLNNERLNWNDLSQNEKESMKNELSHANPHIKFNDETFFIVDFEQVLDLVSRRAVYIKAGKAYVPTSEQVTLVVGEFRKRLSAALNLASRAFPSIDDERILPLLNNINQQYLGKTYVYNNNTIVDKVTADNVDQMVGHFPLCMQHMHIKLRELHHLKHFARMQYGLFLKGIGLTVEEALIFWRKSFSSITDEKFQKEYAYNIRHSYGMEGKRQDYSPLNCNSIIMNKQPGPGDQHGCPFKHFSEDNLKVFLTQTGVKKDEHLKAILDIVKGKHYQVACTKYFEITKCLEDSISRGDDERHLMETIKHPNNYFEQSVKLSKINNSQNSK</sequence>
<dbReference type="CDD" id="cd07322">
    <property type="entry name" value="PriL_PriS_Eukaryotic"/>
    <property type="match status" value="1"/>
</dbReference>
<dbReference type="PIRSF" id="PIRSF009449">
    <property type="entry name" value="DNA_primase_large_subunit"/>
    <property type="match status" value="1"/>
</dbReference>
<evidence type="ECO:0000256" key="6">
    <source>
        <dbReference type="ARBA" id="ARBA00022723"/>
    </source>
</evidence>
<evidence type="ECO:0000256" key="3">
    <source>
        <dbReference type="ARBA" id="ARBA00022485"/>
    </source>
</evidence>
<keyword evidence="14" id="KW-1185">Reference proteome</keyword>
<feature type="domain" description="DNA primase large subunit C-terminal" evidence="12">
    <location>
        <begin position="280"/>
        <end position="455"/>
    </location>
</feature>
<protein>
    <recommendedName>
        <fullName evidence="2 10">DNA primase large subunit</fullName>
    </recommendedName>
</protein>
<dbReference type="AlphaFoldDB" id="A0A397V9S8"/>
<evidence type="ECO:0000256" key="2">
    <source>
        <dbReference type="ARBA" id="ARBA00019038"/>
    </source>
</evidence>
<comment type="caution">
    <text evidence="13">The sequence shown here is derived from an EMBL/GenBank/DDBJ whole genome shotgun (WGS) entry which is preliminary data.</text>
</comment>
<evidence type="ECO:0000256" key="8">
    <source>
        <dbReference type="ARBA" id="ARBA00023014"/>
    </source>
</evidence>
<evidence type="ECO:0000313" key="14">
    <source>
        <dbReference type="Proteomes" id="UP000266673"/>
    </source>
</evidence>
<keyword evidence="4 10" id="KW-0639">Primosome</keyword>
<comment type="cofactor">
    <cofactor evidence="10">
        <name>[4Fe-4S] cluster</name>
        <dbReference type="ChEBI" id="CHEBI:49883"/>
    </cofactor>
    <text evidence="10">Binds 1 [4Fe-4S] cluster.</text>
</comment>
<dbReference type="GO" id="GO:0003677">
    <property type="term" value="F:DNA binding"/>
    <property type="evidence" value="ECO:0007669"/>
    <property type="project" value="UniProtKB-UniRule"/>
</dbReference>
<reference evidence="13 14" key="1">
    <citation type="submission" date="2018-06" db="EMBL/GenBank/DDBJ databases">
        <title>Comparative genomics reveals the genomic features of Rhizophagus irregularis, R. cerebriforme, R. diaphanum and Gigaspora rosea, and their symbiotic lifestyle signature.</title>
        <authorList>
            <person name="Morin E."/>
            <person name="San Clemente H."/>
            <person name="Chen E.C.H."/>
            <person name="De La Providencia I."/>
            <person name="Hainaut M."/>
            <person name="Kuo A."/>
            <person name="Kohler A."/>
            <person name="Murat C."/>
            <person name="Tang N."/>
            <person name="Roy S."/>
            <person name="Loubradou J."/>
            <person name="Henrissat B."/>
            <person name="Grigoriev I.V."/>
            <person name="Corradi N."/>
            <person name="Roux C."/>
            <person name="Martin F.M."/>
        </authorList>
    </citation>
    <scope>NUCLEOTIDE SEQUENCE [LARGE SCALE GENOMIC DNA]</scope>
    <source>
        <strain evidence="13 14">DAOM 194757</strain>
    </source>
</reference>
<dbReference type="EMBL" id="QKWP01000523">
    <property type="protein sequence ID" value="RIB18681.1"/>
    <property type="molecule type" value="Genomic_DNA"/>
</dbReference>
<feature type="binding site" evidence="11">
    <location>
        <position position="380"/>
    </location>
    <ligand>
        <name>[4Fe-4S] cluster</name>
        <dbReference type="ChEBI" id="CHEBI:49883"/>
    </ligand>
</feature>
<evidence type="ECO:0000256" key="9">
    <source>
        <dbReference type="ARBA" id="ARBA00023125"/>
    </source>
</evidence>
<dbReference type="InterPro" id="IPR016558">
    <property type="entry name" value="DNA_primase_lsu_euk"/>
</dbReference>
<dbReference type="Proteomes" id="UP000266673">
    <property type="component" value="Unassembled WGS sequence"/>
</dbReference>
<dbReference type="PANTHER" id="PTHR10537:SF3">
    <property type="entry name" value="DNA PRIMASE LARGE SUBUNIT"/>
    <property type="match status" value="1"/>
</dbReference>
<keyword evidence="3 10" id="KW-0004">4Fe-4S</keyword>
<dbReference type="GO" id="GO:0006270">
    <property type="term" value="P:DNA replication initiation"/>
    <property type="evidence" value="ECO:0007669"/>
    <property type="project" value="TreeGrafter"/>
</dbReference>
<keyword evidence="6 10" id="KW-0479">Metal-binding</keyword>
<dbReference type="Gene3D" id="1.20.930.80">
    <property type="match status" value="1"/>
</dbReference>
<keyword evidence="8 10" id="KW-0411">Iron-sulfur</keyword>
<feature type="binding site" evidence="11">
    <location>
        <position position="421"/>
    </location>
    <ligand>
        <name>[4Fe-4S] cluster</name>
        <dbReference type="ChEBI" id="CHEBI:49883"/>
    </ligand>
</feature>
<evidence type="ECO:0000256" key="7">
    <source>
        <dbReference type="ARBA" id="ARBA00023004"/>
    </source>
</evidence>
<gene>
    <name evidence="13" type="ORF">C2G38_2016176</name>
</gene>
<dbReference type="GO" id="GO:0006269">
    <property type="term" value="P:DNA replication, synthesis of primer"/>
    <property type="evidence" value="ECO:0007669"/>
    <property type="project" value="UniProtKB-KW"/>
</dbReference>
<evidence type="ECO:0000313" key="13">
    <source>
        <dbReference type="EMBL" id="RIB18681.1"/>
    </source>
</evidence>
<keyword evidence="9 10" id="KW-0238">DNA-binding</keyword>